<evidence type="ECO:0000313" key="8">
    <source>
        <dbReference type="Proteomes" id="UP000011083"/>
    </source>
</evidence>
<reference evidence="7 8" key="1">
    <citation type="journal article" date="2013" name="Genome Biol.">
        <title>Genome of Acanthamoeba castellanii highlights extensive lateral gene transfer and early evolution of tyrosine kinase signaling.</title>
        <authorList>
            <person name="Clarke M."/>
            <person name="Lohan A.J."/>
            <person name="Liu B."/>
            <person name="Lagkouvardos I."/>
            <person name="Roy S."/>
            <person name="Zafar N."/>
            <person name="Bertelli C."/>
            <person name="Schilde C."/>
            <person name="Kianianmomeni A."/>
            <person name="Burglin T.R."/>
            <person name="Frech C."/>
            <person name="Turcotte B."/>
            <person name="Kopec K.O."/>
            <person name="Synnott J.M."/>
            <person name="Choo C."/>
            <person name="Paponov I."/>
            <person name="Finkler A."/>
            <person name="Soon Heng Tan C."/>
            <person name="Hutchins A.P."/>
            <person name="Weinmeier T."/>
            <person name="Rattei T."/>
            <person name="Chu J.S."/>
            <person name="Gimenez G."/>
            <person name="Irimia M."/>
            <person name="Rigden D.J."/>
            <person name="Fitzpatrick D.A."/>
            <person name="Lorenzo-Morales J."/>
            <person name="Bateman A."/>
            <person name="Chiu C.H."/>
            <person name="Tang P."/>
            <person name="Hegemann P."/>
            <person name="Fromm H."/>
            <person name="Raoult D."/>
            <person name="Greub G."/>
            <person name="Miranda-Saavedra D."/>
            <person name="Chen N."/>
            <person name="Nash P."/>
            <person name="Ginger M.L."/>
            <person name="Horn M."/>
            <person name="Schaap P."/>
            <person name="Caler L."/>
            <person name="Loftus B."/>
        </authorList>
    </citation>
    <scope>NUCLEOTIDE SEQUENCE [LARGE SCALE GENOMIC DNA]</scope>
    <source>
        <strain evidence="7 8">Neff</strain>
    </source>
</reference>
<keyword evidence="3 6" id="KW-0812">Transmembrane</keyword>
<dbReference type="NCBIfam" id="TIGR01197">
    <property type="entry name" value="nramp"/>
    <property type="match status" value="1"/>
</dbReference>
<dbReference type="GO" id="GO:0005886">
    <property type="term" value="C:plasma membrane"/>
    <property type="evidence" value="ECO:0007669"/>
    <property type="project" value="TreeGrafter"/>
</dbReference>
<feature type="transmembrane region" description="Helical" evidence="6">
    <location>
        <begin position="80"/>
        <end position="97"/>
    </location>
</feature>
<dbReference type="GeneID" id="14922421"/>
<dbReference type="PANTHER" id="PTHR11706">
    <property type="entry name" value="SOLUTE CARRIER PROTEIN FAMILY 11 MEMBER"/>
    <property type="match status" value="1"/>
</dbReference>
<evidence type="ECO:0000256" key="6">
    <source>
        <dbReference type="SAM" id="Phobius"/>
    </source>
</evidence>
<sequence length="554" mass="60855">MTRTPVMSLNSVEGEEDPLLQVGPVGEQQVDRTTSSVLARMRAVLHTIEAEEVQATVAIPHDKEEYFDDKPPAWFSFKKLWAFTGPGFLMSIAYLDPGNLESDLQAGAAAGYSLLWVLWWATVMGLLLQLLAARLGVVTGKHLAQICREEYPKEATWLLWLMTELAIIGSDIQEVIGSAIAVNILSKGTIPLWGGVLITAADTFTFLLLEGYGVRKLEALFGVLITTMAVTFGVEYIIAEPNQADVMLGLVVPTLSSSTIQQAVGMVGAVIMPHNIYLHSALVQSRDVKRDSDVQLKEANKYFAIESAIALLLSFIINLFVVSVFAVGFYGTPEADDIGLHNAGEYLQKQYGDFALYIWAIGLLAAGQSSTMTGTYAGQFVMQGFLDLKIARWKRVLLTRTIAILPAVVVALTATDFLDSLDQWLNVLQAVQLPFALVPVLLFTNSSAIMGKFSNPLIVQLVTWVLGLGVIAINIYSIIQAFEVLPQTWWLFAIFVFGGILYFAFIIFLIVFVYHAKLRRLLHCLGRPFGCCQAGPDDGQPEEAQKVTSGYERT</sequence>
<dbReference type="PRINTS" id="PR00447">
    <property type="entry name" value="NATRESASSCMP"/>
</dbReference>
<dbReference type="NCBIfam" id="NF037982">
    <property type="entry name" value="Nramp_1"/>
    <property type="match status" value="1"/>
</dbReference>
<dbReference type="InterPro" id="IPR001046">
    <property type="entry name" value="NRAMP_fam"/>
</dbReference>
<dbReference type="HAMAP" id="MF_00221">
    <property type="entry name" value="NRAMP"/>
    <property type="match status" value="1"/>
</dbReference>
<feature type="transmembrane region" description="Helical" evidence="6">
    <location>
        <begin position="190"/>
        <end position="209"/>
    </location>
</feature>
<dbReference type="GO" id="GO:0005384">
    <property type="term" value="F:manganese ion transmembrane transporter activity"/>
    <property type="evidence" value="ECO:0007669"/>
    <property type="project" value="TreeGrafter"/>
</dbReference>
<dbReference type="Proteomes" id="UP000011083">
    <property type="component" value="Unassembled WGS sequence"/>
</dbReference>
<keyword evidence="2" id="KW-0813">Transport</keyword>
<feature type="transmembrane region" description="Helical" evidence="6">
    <location>
        <begin position="457"/>
        <end position="479"/>
    </location>
</feature>
<feature type="transmembrane region" description="Helical" evidence="6">
    <location>
        <begin position="354"/>
        <end position="377"/>
    </location>
</feature>
<keyword evidence="8" id="KW-1185">Reference proteome</keyword>
<dbReference type="KEGG" id="acan:ACA1_225890"/>
<dbReference type="Pfam" id="PF01566">
    <property type="entry name" value="Nramp"/>
    <property type="match status" value="1"/>
</dbReference>
<feature type="transmembrane region" description="Helical" evidence="6">
    <location>
        <begin position="158"/>
        <end position="184"/>
    </location>
</feature>
<evidence type="ECO:0000256" key="3">
    <source>
        <dbReference type="ARBA" id="ARBA00022692"/>
    </source>
</evidence>
<feature type="transmembrane region" description="Helical" evidence="6">
    <location>
        <begin position="491"/>
        <end position="514"/>
    </location>
</feature>
<feature type="transmembrane region" description="Helical" evidence="6">
    <location>
        <begin position="259"/>
        <end position="282"/>
    </location>
</feature>
<feature type="transmembrane region" description="Helical" evidence="6">
    <location>
        <begin position="221"/>
        <end position="239"/>
    </location>
</feature>
<feature type="transmembrane region" description="Helical" evidence="6">
    <location>
        <begin position="424"/>
        <end position="445"/>
    </location>
</feature>
<dbReference type="PANTHER" id="PTHR11706:SF33">
    <property type="entry name" value="NATURAL RESISTANCE-ASSOCIATED MACROPHAGE PROTEIN 2"/>
    <property type="match status" value="1"/>
</dbReference>
<dbReference type="GO" id="GO:0010008">
    <property type="term" value="C:endosome membrane"/>
    <property type="evidence" value="ECO:0007669"/>
    <property type="project" value="TreeGrafter"/>
</dbReference>
<protein>
    <submittedName>
        <fullName evidence="7">Uncharacterized protein</fullName>
    </submittedName>
</protein>
<keyword evidence="4 6" id="KW-1133">Transmembrane helix</keyword>
<proteinExistence type="inferred from homology"/>
<gene>
    <name evidence="7" type="ORF">ACA1_225890</name>
</gene>
<feature type="transmembrane region" description="Helical" evidence="6">
    <location>
        <begin position="303"/>
        <end position="330"/>
    </location>
</feature>
<name>L8H7N2_ACACF</name>
<dbReference type="SMR" id="L8H7N2"/>
<evidence type="ECO:0000256" key="2">
    <source>
        <dbReference type="ARBA" id="ARBA00022448"/>
    </source>
</evidence>
<feature type="transmembrane region" description="Helical" evidence="6">
    <location>
        <begin position="117"/>
        <end position="137"/>
    </location>
</feature>
<dbReference type="VEuPathDB" id="AmoebaDB:ACA1_225890"/>
<organism evidence="7 8">
    <name type="scientific">Acanthamoeba castellanii (strain ATCC 30010 / Neff)</name>
    <dbReference type="NCBI Taxonomy" id="1257118"/>
    <lineage>
        <taxon>Eukaryota</taxon>
        <taxon>Amoebozoa</taxon>
        <taxon>Discosea</taxon>
        <taxon>Longamoebia</taxon>
        <taxon>Centramoebida</taxon>
        <taxon>Acanthamoebidae</taxon>
        <taxon>Acanthamoeba</taxon>
    </lineage>
</organism>
<dbReference type="AlphaFoldDB" id="L8H7N2"/>
<dbReference type="OMA" id="STYLVWT"/>
<dbReference type="OrthoDB" id="409173at2759"/>
<feature type="transmembrane region" description="Helical" evidence="6">
    <location>
        <begin position="397"/>
        <end position="418"/>
    </location>
</feature>
<dbReference type="GO" id="GO:0005381">
    <property type="term" value="F:iron ion transmembrane transporter activity"/>
    <property type="evidence" value="ECO:0007669"/>
    <property type="project" value="TreeGrafter"/>
</dbReference>
<keyword evidence="5 6" id="KW-0472">Membrane</keyword>
<evidence type="ECO:0000256" key="4">
    <source>
        <dbReference type="ARBA" id="ARBA00022989"/>
    </source>
</evidence>
<dbReference type="STRING" id="1257118.L8H7N2"/>
<dbReference type="EMBL" id="KB007901">
    <property type="protein sequence ID" value="ELR21524.1"/>
    <property type="molecule type" value="Genomic_DNA"/>
</dbReference>
<evidence type="ECO:0000256" key="5">
    <source>
        <dbReference type="ARBA" id="ARBA00023136"/>
    </source>
</evidence>
<evidence type="ECO:0000256" key="1">
    <source>
        <dbReference type="ARBA" id="ARBA00004141"/>
    </source>
</evidence>
<dbReference type="GO" id="GO:0015086">
    <property type="term" value="F:cadmium ion transmembrane transporter activity"/>
    <property type="evidence" value="ECO:0007669"/>
    <property type="project" value="TreeGrafter"/>
</dbReference>
<evidence type="ECO:0000313" key="7">
    <source>
        <dbReference type="EMBL" id="ELR21524.1"/>
    </source>
</evidence>
<comment type="subcellular location">
    <subcellularLocation>
        <location evidence="1">Membrane</location>
        <topology evidence="1">Multi-pass membrane protein</topology>
    </subcellularLocation>
</comment>
<accession>L8H7N2</accession>
<dbReference type="RefSeq" id="XP_004346469.1">
    <property type="nucleotide sequence ID" value="XM_004346419.1"/>
</dbReference>